<proteinExistence type="predicted"/>
<accession>A0A5B8FVG6</accession>
<gene>
    <name evidence="1" type="ORF">FDP22_04580</name>
</gene>
<reference evidence="1 2" key="1">
    <citation type="submission" date="2019-06" db="EMBL/GenBank/DDBJ databases">
        <title>Genome sequence of Rhodobacteraceae bacterium D4M1.</title>
        <authorList>
            <person name="Cao J."/>
        </authorList>
    </citation>
    <scope>NUCLEOTIDE SEQUENCE [LARGE SCALE GENOMIC DNA]</scope>
    <source>
        <strain evidence="1 2">D4M1</strain>
    </source>
</reference>
<sequence>MPTPLEDSAEFKAQILKDPEALLEDAEVMKALISAGEARIGRNVVDLRGVLVERLESRLGRLEDTHRSVISAAYENLAGTNQIHRAVLALLDHQDFGTFLDTVANDLPNILAVDFVRVGLETTEREAGLPVGPVGPHAAVAVALAPGAVAARFGVPGAGGTHRAVLLRQSQAADSRLFGDREGSVRSEALLRLDLGHGRLPGLLILGAEDPRRFSPDQGVDLLTFFGAVFERALRRWAA</sequence>
<protein>
    <submittedName>
        <fullName evidence="1">DUF484 family protein</fullName>
    </submittedName>
</protein>
<dbReference type="EMBL" id="CP040818">
    <property type="protein sequence ID" value="QDL91120.1"/>
    <property type="molecule type" value="Genomic_DNA"/>
</dbReference>
<evidence type="ECO:0000313" key="2">
    <source>
        <dbReference type="Proteomes" id="UP000305888"/>
    </source>
</evidence>
<dbReference type="OrthoDB" id="7200179at2"/>
<evidence type="ECO:0000313" key="1">
    <source>
        <dbReference type="EMBL" id="QDL91120.1"/>
    </source>
</evidence>
<dbReference type="Pfam" id="PF04340">
    <property type="entry name" value="DUF484"/>
    <property type="match status" value="1"/>
</dbReference>
<dbReference type="Proteomes" id="UP000305888">
    <property type="component" value="Chromosome"/>
</dbReference>
<organism evidence="1 2">
    <name type="scientific">Paroceanicella profunda</name>
    <dbReference type="NCBI Taxonomy" id="2579971"/>
    <lineage>
        <taxon>Bacteria</taxon>
        <taxon>Pseudomonadati</taxon>
        <taxon>Pseudomonadota</taxon>
        <taxon>Alphaproteobacteria</taxon>
        <taxon>Rhodobacterales</taxon>
        <taxon>Paracoccaceae</taxon>
        <taxon>Paroceanicella</taxon>
    </lineage>
</organism>
<dbReference type="InterPro" id="IPR029016">
    <property type="entry name" value="GAF-like_dom_sf"/>
</dbReference>
<dbReference type="KEGG" id="ppru:FDP22_04580"/>
<name>A0A5B8FVG6_9RHOB</name>
<dbReference type="RefSeq" id="WP_138575507.1">
    <property type="nucleotide sequence ID" value="NZ_CP040818.1"/>
</dbReference>
<dbReference type="AlphaFoldDB" id="A0A5B8FVG6"/>
<keyword evidence="2" id="KW-1185">Reference proteome</keyword>
<dbReference type="InterPro" id="IPR007435">
    <property type="entry name" value="DUF484"/>
</dbReference>
<dbReference type="Gene3D" id="3.30.450.40">
    <property type="match status" value="1"/>
</dbReference>